<proteinExistence type="inferred from homology"/>
<dbReference type="PANTHER" id="PTHR10157">
    <property type="entry name" value="DOPAMINE BETA HYDROXYLASE RELATED"/>
    <property type="match status" value="1"/>
</dbReference>
<dbReference type="InterPro" id="IPR000945">
    <property type="entry name" value="DBH-like"/>
</dbReference>
<dbReference type="SMART" id="SM00664">
    <property type="entry name" value="DoH"/>
    <property type="match status" value="1"/>
</dbReference>
<dbReference type="Proteomes" id="UP000728032">
    <property type="component" value="Unassembled WGS sequence"/>
</dbReference>
<feature type="signal peptide" evidence="5">
    <location>
        <begin position="1"/>
        <end position="18"/>
    </location>
</feature>
<dbReference type="EMBL" id="OC927751">
    <property type="protein sequence ID" value="CAD7657397.1"/>
    <property type="molecule type" value="Genomic_DNA"/>
</dbReference>
<name>A0A7R9MCD6_9ACAR</name>
<keyword evidence="8" id="KW-1185">Reference proteome</keyword>
<dbReference type="InterPro" id="IPR008977">
    <property type="entry name" value="PHM/PNGase_F_dom_sf"/>
</dbReference>
<feature type="chain" id="PRO_5035680667" description="DOMON domain-containing protein" evidence="5">
    <location>
        <begin position="19"/>
        <end position="302"/>
    </location>
</feature>
<dbReference type="PROSITE" id="PS50836">
    <property type="entry name" value="DOMON"/>
    <property type="match status" value="1"/>
</dbReference>
<organism evidence="7">
    <name type="scientific">Oppiella nova</name>
    <dbReference type="NCBI Taxonomy" id="334625"/>
    <lineage>
        <taxon>Eukaryota</taxon>
        <taxon>Metazoa</taxon>
        <taxon>Ecdysozoa</taxon>
        <taxon>Arthropoda</taxon>
        <taxon>Chelicerata</taxon>
        <taxon>Arachnida</taxon>
        <taxon>Acari</taxon>
        <taxon>Acariformes</taxon>
        <taxon>Sarcoptiformes</taxon>
        <taxon>Oribatida</taxon>
        <taxon>Brachypylina</taxon>
        <taxon>Oppioidea</taxon>
        <taxon>Oppiidae</taxon>
        <taxon>Oppiella</taxon>
    </lineage>
</organism>
<dbReference type="FunFam" id="2.60.40.1210:FF:000001">
    <property type="entry name" value="Monooxygenase, DBH-like 1, like"/>
    <property type="match status" value="1"/>
</dbReference>
<dbReference type="Pfam" id="PF03351">
    <property type="entry name" value="DOMON"/>
    <property type="match status" value="1"/>
</dbReference>
<comment type="subcellular location">
    <subcellularLocation>
        <location evidence="1">Membrane</location>
    </subcellularLocation>
</comment>
<sequence length="302" mass="34820">MQSFVLRLLFILSANVWTLCVSQWMHSITLDPHNKYHLKWYFDDHKQRITFNVVVETTGWVGFGISPNGGMAGSDLVIGWVDDNGVTHFHDRYAEEEELPTIDDSQDWHLLESGHNGSHIWLTFTRVFITCDTETDLSITSDITKLIWAYSHHKPSSPVAMPQHKALNRGHRNVHLLSIPGHDFDNKNNETIEKWDITSSNLLIPNNTDTTYWCKIVIAPFTSKIHVIRLTFVFIFIVYELKIEPIISPATNAPFVHHMVLYRCLHPNSSYMDQYASHDGANCVDFANMPYDFIHCQSVYMV</sequence>
<dbReference type="AlphaFoldDB" id="A0A7R9MCD6"/>
<evidence type="ECO:0000313" key="7">
    <source>
        <dbReference type="EMBL" id="CAD7657397.1"/>
    </source>
</evidence>
<dbReference type="Gene3D" id="2.60.40.1210">
    <property type="entry name" value="Cellobiose dehydrogenase, cytochrome domain"/>
    <property type="match status" value="1"/>
</dbReference>
<dbReference type="EMBL" id="CAJPVJ010012926">
    <property type="protein sequence ID" value="CAG2174583.1"/>
    <property type="molecule type" value="Genomic_DNA"/>
</dbReference>
<dbReference type="InterPro" id="IPR028460">
    <property type="entry name" value="Tbh/DBH"/>
</dbReference>
<evidence type="ECO:0000256" key="5">
    <source>
        <dbReference type="SAM" id="SignalP"/>
    </source>
</evidence>
<evidence type="ECO:0000259" key="6">
    <source>
        <dbReference type="PROSITE" id="PS50836"/>
    </source>
</evidence>
<dbReference type="GO" id="GO:0005615">
    <property type="term" value="C:extracellular space"/>
    <property type="evidence" value="ECO:0007669"/>
    <property type="project" value="TreeGrafter"/>
</dbReference>
<dbReference type="OrthoDB" id="6481830at2759"/>
<dbReference type="CDD" id="cd09631">
    <property type="entry name" value="DOMON_DOH"/>
    <property type="match status" value="1"/>
</dbReference>
<comment type="similarity">
    <text evidence="2">Belongs to the copper type II ascorbate-dependent monooxygenase family.</text>
</comment>
<dbReference type="Pfam" id="PF01082">
    <property type="entry name" value="Cu2_monooxygen"/>
    <property type="match status" value="1"/>
</dbReference>
<dbReference type="PANTHER" id="PTHR10157:SF23">
    <property type="entry name" value="MOXD1 HOMOLOG 1"/>
    <property type="match status" value="1"/>
</dbReference>
<evidence type="ECO:0000256" key="3">
    <source>
        <dbReference type="ARBA" id="ARBA00022729"/>
    </source>
</evidence>
<dbReference type="SUPFAM" id="SSF49344">
    <property type="entry name" value="CBD9-like"/>
    <property type="match status" value="1"/>
</dbReference>
<feature type="domain" description="DOMON" evidence="6">
    <location>
        <begin position="34"/>
        <end position="151"/>
    </location>
</feature>
<accession>A0A7R9MCD6</accession>
<evidence type="ECO:0000256" key="1">
    <source>
        <dbReference type="ARBA" id="ARBA00004370"/>
    </source>
</evidence>
<dbReference type="GO" id="GO:0042420">
    <property type="term" value="P:dopamine catabolic process"/>
    <property type="evidence" value="ECO:0007669"/>
    <property type="project" value="TreeGrafter"/>
</dbReference>
<dbReference type="GO" id="GO:0006589">
    <property type="term" value="P:octopamine biosynthetic process"/>
    <property type="evidence" value="ECO:0007669"/>
    <property type="project" value="TreeGrafter"/>
</dbReference>
<evidence type="ECO:0000256" key="4">
    <source>
        <dbReference type="ARBA" id="ARBA00023136"/>
    </source>
</evidence>
<dbReference type="GO" id="GO:0042421">
    <property type="term" value="P:norepinephrine biosynthetic process"/>
    <property type="evidence" value="ECO:0007669"/>
    <property type="project" value="TreeGrafter"/>
</dbReference>
<dbReference type="Gene3D" id="2.60.120.310">
    <property type="entry name" value="Copper type II, ascorbate-dependent monooxygenase, N-terminal domain"/>
    <property type="match status" value="1"/>
</dbReference>
<dbReference type="InterPro" id="IPR045266">
    <property type="entry name" value="DOH_DOMON"/>
</dbReference>
<keyword evidence="3 5" id="KW-0732">Signal</keyword>
<dbReference type="PRINTS" id="PR00767">
    <property type="entry name" value="DBMONOXGNASE"/>
</dbReference>
<dbReference type="InterPro" id="IPR000323">
    <property type="entry name" value="Cu2_ascorb_mOase_N"/>
</dbReference>
<keyword evidence="4" id="KW-0472">Membrane</keyword>
<dbReference type="InterPro" id="IPR005018">
    <property type="entry name" value="DOMON_domain"/>
</dbReference>
<dbReference type="SUPFAM" id="SSF49742">
    <property type="entry name" value="PHM/PNGase F"/>
    <property type="match status" value="1"/>
</dbReference>
<protein>
    <recommendedName>
        <fullName evidence="6">DOMON domain-containing protein</fullName>
    </recommendedName>
</protein>
<dbReference type="GO" id="GO:0004500">
    <property type="term" value="F:dopamine beta-monooxygenase activity"/>
    <property type="evidence" value="ECO:0007669"/>
    <property type="project" value="InterPro"/>
</dbReference>
<evidence type="ECO:0000313" key="8">
    <source>
        <dbReference type="Proteomes" id="UP000728032"/>
    </source>
</evidence>
<gene>
    <name evidence="7" type="ORF">ONB1V03_LOCUS14027</name>
</gene>
<dbReference type="InterPro" id="IPR036939">
    <property type="entry name" value="Cu2_ascorb_mOase_N_sf"/>
</dbReference>
<dbReference type="GO" id="GO:0030667">
    <property type="term" value="C:secretory granule membrane"/>
    <property type="evidence" value="ECO:0007669"/>
    <property type="project" value="TreeGrafter"/>
</dbReference>
<evidence type="ECO:0000256" key="2">
    <source>
        <dbReference type="ARBA" id="ARBA00010676"/>
    </source>
</evidence>
<reference evidence="7" key="1">
    <citation type="submission" date="2020-11" db="EMBL/GenBank/DDBJ databases">
        <authorList>
            <person name="Tran Van P."/>
        </authorList>
    </citation>
    <scope>NUCLEOTIDE SEQUENCE</scope>
</reference>
<dbReference type="GO" id="GO:0005507">
    <property type="term" value="F:copper ion binding"/>
    <property type="evidence" value="ECO:0007669"/>
    <property type="project" value="InterPro"/>
</dbReference>